<name>A0ABR0DI51_9LAMI</name>
<comment type="caution">
    <text evidence="2">The sequence shown here is derived from an EMBL/GenBank/DDBJ whole genome shotgun (WGS) entry which is preliminary data.</text>
</comment>
<evidence type="ECO:0000256" key="1">
    <source>
        <dbReference type="SAM" id="Phobius"/>
    </source>
</evidence>
<organism evidence="2 3">
    <name type="scientific">Penstemon davidsonii</name>
    <dbReference type="NCBI Taxonomy" id="160366"/>
    <lineage>
        <taxon>Eukaryota</taxon>
        <taxon>Viridiplantae</taxon>
        <taxon>Streptophyta</taxon>
        <taxon>Embryophyta</taxon>
        <taxon>Tracheophyta</taxon>
        <taxon>Spermatophyta</taxon>
        <taxon>Magnoliopsida</taxon>
        <taxon>eudicotyledons</taxon>
        <taxon>Gunneridae</taxon>
        <taxon>Pentapetalae</taxon>
        <taxon>asterids</taxon>
        <taxon>lamiids</taxon>
        <taxon>Lamiales</taxon>
        <taxon>Plantaginaceae</taxon>
        <taxon>Cheloneae</taxon>
        <taxon>Penstemon</taxon>
    </lineage>
</organism>
<evidence type="ECO:0000313" key="2">
    <source>
        <dbReference type="EMBL" id="KAK4488516.1"/>
    </source>
</evidence>
<keyword evidence="1" id="KW-0472">Membrane</keyword>
<dbReference type="EMBL" id="JAYDYQ010001088">
    <property type="protein sequence ID" value="KAK4488516.1"/>
    <property type="molecule type" value="Genomic_DNA"/>
</dbReference>
<accession>A0ABR0DI51</accession>
<reference evidence="2 3" key="1">
    <citation type="journal article" date="2023" name="bioRxiv">
        <title>Genome report: Whole genome sequence and annotation of Penstemon davidsonii.</title>
        <authorList>
            <person name="Ostevik K.L."/>
            <person name="Alabady M."/>
            <person name="Zhang M."/>
            <person name="Rausher M.D."/>
        </authorList>
    </citation>
    <scope>NUCLEOTIDE SEQUENCE [LARGE SCALE GENOMIC DNA]</scope>
    <source>
        <strain evidence="2">DNT005</strain>
        <tissue evidence="2">Whole leaf</tissue>
    </source>
</reference>
<keyword evidence="3" id="KW-1185">Reference proteome</keyword>
<dbReference type="Proteomes" id="UP001291926">
    <property type="component" value="Unassembled WGS sequence"/>
</dbReference>
<evidence type="ECO:0000313" key="3">
    <source>
        <dbReference type="Proteomes" id="UP001291926"/>
    </source>
</evidence>
<gene>
    <name evidence="2" type="ORF">RD792_004280</name>
</gene>
<feature type="transmembrane region" description="Helical" evidence="1">
    <location>
        <begin position="137"/>
        <end position="158"/>
    </location>
</feature>
<keyword evidence="1" id="KW-0812">Transmembrane</keyword>
<keyword evidence="1" id="KW-1133">Transmembrane helix</keyword>
<proteinExistence type="predicted"/>
<sequence length="159" mass="18050">MASLSFTLNHLHTATNYYKTNSFPILTHTTTKLKFPNSTFTINLPIPHPSIRNSNSAKIVRRNSSISEPLNEAPDHSSHEREETLSILKRWIKFVQAVLLGGSWWNLPDFNRGIGVKPMTVFEALSRMWALISDKKWIMYTAFGALTVAAVRVTIYVAF</sequence>
<protein>
    <submittedName>
        <fullName evidence="2">Uncharacterized protein</fullName>
    </submittedName>
</protein>